<evidence type="ECO:0000256" key="4">
    <source>
        <dbReference type="ARBA" id="ARBA00022519"/>
    </source>
</evidence>
<dbReference type="CDD" id="cd03789">
    <property type="entry name" value="GT9_LPS_heptosyltransferase"/>
    <property type="match status" value="1"/>
</dbReference>
<comment type="pathway">
    <text evidence="2">Bacterial outer membrane biogenesis; LPS core biosynthesis.</text>
</comment>
<gene>
    <name evidence="13" type="ORF">MNB_SV-15-85</name>
</gene>
<dbReference type="GO" id="GO:0009244">
    <property type="term" value="P:lipopolysaccharide core region biosynthetic process"/>
    <property type="evidence" value="ECO:0007669"/>
    <property type="project" value="InterPro"/>
</dbReference>
<keyword evidence="6 13" id="KW-0808">Transferase</keyword>
<keyword evidence="4" id="KW-0997">Cell inner membrane</keyword>
<dbReference type="Pfam" id="PF01075">
    <property type="entry name" value="Glyco_transf_9"/>
    <property type="match status" value="1"/>
</dbReference>
<evidence type="ECO:0000256" key="3">
    <source>
        <dbReference type="ARBA" id="ARBA00022475"/>
    </source>
</evidence>
<keyword evidence="5 13" id="KW-0328">Glycosyltransferase</keyword>
<evidence type="ECO:0000256" key="12">
    <source>
        <dbReference type="ARBA" id="ARBA00049201"/>
    </source>
</evidence>
<evidence type="ECO:0000256" key="11">
    <source>
        <dbReference type="ARBA" id="ARBA00044330"/>
    </source>
</evidence>
<evidence type="ECO:0000256" key="2">
    <source>
        <dbReference type="ARBA" id="ARBA00004713"/>
    </source>
</evidence>
<dbReference type="NCBIfam" id="TIGR02193">
    <property type="entry name" value="heptsyl_trn_I"/>
    <property type="match status" value="1"/>
</dbReference>
<keyword evidence="8" id="KW-0472">Membrane</keyword>
<dbReference type="InterPro" id="IPR002201">
    <property type="entry name" value="Glyco_trans_9"/>
</dbReference>
<dbReference type="PANTHER" id="PTHR30160">
    <property type="entry name" value="TETRAACYLDISACCHARIDE 4'-KINASE-RELATED"/>
    <property type="match status" value="1"/>
</dbReference>
<reference evidence="13" key="1">
    <citation type="submission" date="2016-10" db="EMBL/GenBank/DDBJ databases">
        <authorList>
            <person name="de Groot N.N."/>
        </authorList>
    </citation>
    <scope>NUCLEOTIDE SEQUENCE</scope>
</reference>
<organism evidence="13">
    <name type="scientific">hydrothermal vent metagenome</name>
    <dbReference type="NCBI Taxonomy" id="652676"/>
    <lineage>
        <taxon>unclassified sequences</taxon>
        <taxon>metagenomes</taxon>
        <taxon>ecological metagenomes</taxon>
    </lineage>
</organism>
<proteinExistence type="predicted"/>
<evidence type="ECO:0000313" key="13">
    <source>
        <dbReference type="EMBL" id="SHO80566.1"/>
    </source>
</evidence>
<dbReference type="InterPro" id="IPR011908">
    <property type="entry name" value="LipoPS_heptosylTferase-I"/>
</dbReference>
<dbReference type="AlphaFoldDB" id="A0A1W1EIA0"/>
<evidence type="ECO:0000256" key="8">
    <source>
        <dbReference type="ARBA" id="ARBA00023136"/>
    </source>
</evidence>
<dbReference type="EC" id="2.4.99.23" evidence="9"/>
<dbReference type="GO" id="GO:0005829">
    <property type="term" value="C:cytosol"/>
    <property type="evidence" value="ECO:0007669"/>
    <property type="project" value="TreeGrafter"/>
</dbReference>
<keyword evidence="3" id="KW-1003">Cell membrane</keyword>
<evidence type="ECO:0000256" key="10">
    <source>
        <dbReference type="ARBA" id="ARBA00044190"/>
    </source>
</evidence>
<dbReference type="GO" id="GO:0005886">
    <property type="term" value="C:plasma membrane"/>
    <property type="evidence" value="ECO:0007669"/>
    <property type="project" value="UniProtKB-SubCell"/>
</dbReference>
<dbReference type="InterPro" id="IPR051199">
    <property type="entry name" value="LPS_LOS_Heptosyltrfase"/>
</dbReference>
<evidence type="ECO:0000256" key="9">
    <source>
        <dbReference type="ARBA" id="ARBA00044041"/>
    </source>
</evidence>
<dbReference type="GO" id="GO:0008713">
    <property type="term" value="F:ADP-heptose-lipopolysaccharide heptosyltransferase activity"/>
    <property type="evidence" value="ECO:0007669"/>
    <property type="project" value="TreeGrafter"/>
</dbReference>
<name>A0A1W1EIA0_9ZZZZ</name>
<evidence type="ECO:0000256" key="7">
    <source>
        <dbReference type="ARBA" id="ARBA00022985"/>
    </source>
</evidence>
<dbReference type="Gene3D" id="3.40.50.2000">
    <property type="entry name" value="Glycogen Phosphorylase B"/>
    <property type="match status" value="2"/>
</dbReference>
<dbReference type="SUPFAM" id="SSF53756">
    <property type="entry name" value="UDP-Glycosyltransferase/glycogen phosphorylase"/>
    <property type="match status" value="1"/>
</dbReference>
<keyword evidence="7" id="KW-0448">Lipopolysaccharide biosynthesis</keyword>
<accession>A0A1W1EIA0</accession>
<protein>
    <recommendedName>
        <fullName evidence="10">Lipopolysaccharide heptosyltransferase 1</fullName>
        <ecNumber evidence="9">2.4.99.23</ecNumber>
    </recommendedName>
    <alternativeName>
        <fullName evidence="11">ADP-heptose:lipopolysaccharide heptosyltransferase I</fullName>
    </alternativeName>
</protein>
<evidence type="ECO:0000256" key="1">
    <source>
        <dbReference type="ARBA" id="ARBA00004515"/>
    </source>
</evidence>
<sequence>MKIVIIKLSAMGDIIHSMVALEFIKKKITENIKVDWIVEEGFKSILENNPNINNILSLNLKSIKKDKKNIFKEIKKVKEYSKNGYDIVIDAQGLIKSAITAKLISNKNSIIIGFSKNSIREKIASKFYDKHIHIDYSANTIDRNVKVICGALGIEVTSKEIIEKQQFLFFKKEFNQIDFDSKYNIFVIGSTWESRNYPKEKFVEIANRLKTATYISWGTQEEHTKALWMQQQSPYLQALPKVNLNELKEIIYHSNLLIGNDTGPTHMAWGLNTPSITIFGPTPINRIYITPINRAIKSKSKINHYKLDKNDYSIRDISVDEVIRNIKKI</sequence>
<comment type="catalytic activity">
    <reaction evidence="12">
        <text>an alpha-Kdo-(2-&gt;4)-alpha-Kdo-(2-&gt;6)-lipid A + ADP-L-glycero-beta-D-manno-heptose = an L-alpha-D-Hep-(1-&gt;5)-[alpha-Kdo-(2-&gt;4)]-alpha-Kdo-(2-&gt;6)-lipid A + ADP + H(+)</text>
        <dbReference type="Rhea" id="RHEA:74067"/>
        <dbReference type="ChEBI" id="CHEBI:15378"/>
        <dbReference type="ChEBI" id="CHEBI:61506"/>
        <dbReference type="ChEBI" id="CHEBI:176431"/>
        <dbReference type="ChEBI" id="CHEBI:193068"/>
        <dbReference type="ChEBI" id="CHEBI:456216"/>
        <dbReference type="EC" id="2.4.99.23"/>
    </reaction>
</comment>
<dbReference type="PANTHER" id="PTHR30160:SF19">
    <property type="entry name" value="LIPOPOLYSACCHARIDE HEPTOSYLTRANSFERASE 1"/>
    <property type="match status" value="1"/>
</dbReference>
<evidence type="ECO:0000256" key="6">
    <source>
        <dbReference type="ARBA" id="ARBA00022679"/>
    </source>
</evidence>
<evidence type="ECO:0000256" key="5">
    <source>
        <dbReference type="ARBA" id="ARBA00022676"/>
    </source>
</evidence>
<dbReference type="EMBL" id="FRYL01000012">
    <property type="protein sequence ID" value="SHO80566.1"/>
    <property type="molecule type" value="Genomic_DNA"/>
</dbReference>
<comment type="subcellular location">
    <subcellularLocation>
        <location evidence="1">Cell inner membrane</location>
        <topology evidence="1">Peripheral membrane protein</topology>
        <orientation evidence="1">Cytoplasmic side</orientation>
    </subcellularLocation>
</comment>